<dbReference type="InterPro" id="IPR040372">
    <property type="entry name" value="YaeB-like"/>
</dbReference>
<dbReference type="Proteomes" id="UP000245655">
    <property type="component" value="Unassembled WGS sequence"/>
</dbReference>
<evidence type="ECO:0000256" key="2">
    <source>
        <dbReference type="ARBA" id="ARBA00033753"/>
    </source>
</evidence>
<evidence type="ECO:0000259" key="3">
    <source>
        <dbReference type="PROSITE" id="PS51668"/>
    </source>
</evidence>
<dbReference type="Gene3D" id="2.40.30.70">
    <property type="entry name" value="YaeB-like"/>
    <property type="match status" value="1"/>
</dbReference>
<dbReference type="GO" id="GO:0032259">
    <property type="term" value="P:methylation"/>
    <property type="evidence" value="ECO:0007669"/>
    <property type="project" value="UniProtKB-KW"/>
</dbReference>
<dbReference type="PANTHER" id="PTHR12818">
    <property type="entry name" value="TRNA (ADENINE(37)-N6)-METHYLTRANSFERASE"/>
    <property type="match status" value="1"/>
</dbReference>
<feature type="domain" description="TsaA-like" evidence="3">
    <location>
        <begin position="14"/>
        <end position="164"/>
    </location>
</feature>
<evidence type="ECO:0000256" key="1">
    <source>
        <dbReference type="ARBA" id="ARBA00022691"/>
    </source>
</evidence>
<protein>
    <submittedName>
        <fullName evidence="4">tRNA-Thr(GGU) m(6)t(6)A37 methyltransferase TsaA</fullName>
    </submittedName>
</protein>
<dbReference type="InterPro" id="IPR036413">
    <property type="entry name" value="YaeB-like_sf"/>
</dbReference>
<dbReference type="AlphaFoldDB" id="A0A2V2A741"/>
<dbReference type="Gene3D" id="3.30.2310.10">
    <property type="entry name" value="YaeB-like"/>
    <property type="match status" value="1"/>
</dbReference>
<name>A0A2V2A741_PSYIM</name>
<dbReference type="Pfam" id="PF18389">
    <property type="entry name" value="TrmO_C"/>
    <property type="match status" value="1"/>
</dbReference>
<keyword evidence="1" id="KW-0949">S-adenosyl-L-methionine</keyword>
<dbReference type="CDD" id="cd09281">
    <property type="entry name" value="UPF0066"/>
    <property type="match status" value="1"/>
</dbReference>
<dbReference type="InterPro" id="IPR023370">
    <property type="entry name" value="TrmO-like_N"/>
</dbReference>
<evidence type="ECO:0000313" key="5">
    <source>
        <dbReference type="Proteomes" id="UP000245655"/>
    </source>
</evidence>
<dbReference type="NCBIfam" id="TIGR00104">
    <property type="entry name" value="tRNA_TsaA"/>
    <property type="match status" value="1"/>
</dbReference>
<keyword evidence="4" id="KW-0808">Transferase</keyword>
<comment type="similarity">
    <text evidence="2">Belongs to the tRNA methyltransferase O family.</text>
</comment>
<dbReference type="InterPro" id="IPR041369">
    <property type="entry name" value="TrmO_C"/>
</dbReference>
<gene>
    <name evidence="4" type="ORF">C8D84_103102</name>
</gene>
<dbReference type="EMBL" id="QGGM01000003">
    <property type="protein sequence ID" value="PWK14079.1"/>
    <property type="molecule type" value="Genomic_DNA"/>
</dbReference>
<keyword evidence="5" id="KW-1185">Reference proteome</keyword>
<keyword evidence="4" id="KW-0489">Methyltransferase</keyword>
<dbReference type="RefSeq" id="WP_407691869.1">
    <property type="nucleotide sequence ID" value="NZ_CAJGZY010000003.1"/>
</dbReference>
<dbReference type="SUPFAM" id="SSF118196">
    <property type="entry name" value="YaeB-like"/>
    <property type="match status" value="1"/>
</dbReference>
<comment type="caution">
    <text evidence="4">The sequence shown here is derived from an EMBL/GenBank/DDBJ whole genome shotgun (WGS) entry which is preliminary data.</text>
</comment>
<dbReference type="GeneID" id="60254552"/>
<proteinExistence type="inferred from homology"/>
<accession>A0A2V2A741</accession>
<evidence type="ECO:0000313" key="4">
    <source>
        <dbReference type="EMBL" id="PWK14079.1"/>
    </source>
</evidence>
<dbReference type="GO" id="GO:0008168">
    <property type="term" value="F:methyltransferase activity"/>
    <property type="evidence" value="ECO:0007669"/>
    <property type="project" value="UniProtKB-KW"/>
</dbReference>
<dbReference type="InterPro" id="IPR036414">
    <property type="entry name" value="YaeB_N_sf"/>
</dbReference>
<reference evidence="4 5" key="1">
    <citation type="submission" date="2018-05" db="EMBL/GenBank/DDBJ databases">
        <title>Genomic Encyclopedia of Type Strains, Phase IV (KMG-IV): sequencing the most valuable type-strain genomes for metagenomic binning, comparative biology and taxonomic classification.</title>
        <authorList>
            <person name="Goeker M."/>
        </authorList>
    </citation>
    <scope>NUCLEOTIDE SEQUENCE [LARGE SCALE GENOMIC DNA]</scope>
    <source>
        <strain evidence="4 5">DSM 7229</strain>
    </source>
</reference>
<dbReference type="Pfam" id="PF01980">
    <property type="entry name" value="TrmO_N"/>
    <property type="match status" value="1"/>
</dbReference>
<dbReference type="PANTHER" id="PTHR12818:SF0">
    <property type="entry name" value="TRNA (ADENINE(37)-N6)-METHYLTRANSFERASE"/>
    <property type="match status" value="1"/>
</dbReference>
<sequence>MSDDNISLAGYHHVPMIGYHRAPLSQKFGAPRQPNLVALTSIIEMIAPYDSPAAFAGLDAFSHIWISWQFHHNYTNKDSHIGKSGTDFRAQVRPPRLGGNQKIGVFASRSMYRPSALGLSVVKLESIEVCDGRVLLIISGADMIDGTPIIDIKPYVAYSDALSNAKSGFAPTAPDLLEIIITESAYEQFMTLVDAGRCDKNDNETENKNNKKAIHAKNNSVATLIRQMQEQLLIADIETIKALIAQDPRPAYRRAEINTPFVMRYKSVDVSFQLIESGQLQIMAVVKVSL</sequence>
<organism evidence="4 5">
    <name type="scientific">Psychrobacter immobilis</name>
    <dbReference type="NCBI Taxonomy" id="498"/>
    <lineage>
        <taxon>Bacteria</taxon>
        <taxon>Pseudomonadati</taxon>
        <taxon>Pseudomonadota</taxon>
        <taxon>Gammaproteobacteria</taxon>
        <taxon>Moraxellales</taxon>
        <taxon>Moraxellaceae</taxon>
        <taxon>Psychrobacter</taxon>
    </lineage>
</organism>
<dbReference type="PROSITE" id="PS51668">
    <property type="entry name" value="TSAA_2"/>
    <property type="match status" value="1"/>
</dbReference>